<dbReference type="GO" id="GO:0004602">
    <property type="term" value="F:glutathione peroxidase activity"/>
    <property type="evidence" value="ECO:0007669"/>
    <property type="project" value="TreeGrafter"/>
</dbReference>
<dbReference type="GO" id="GO:0004364">
    <property type="term" value="F:glutathione transferase activity"/>
    <property type="evidence" value="ECO:0007669"/>
    <property type="project" value="TreeGrafter"/>
</dbReference>
<feature type="domain" description="C2H2-type" evidence="3">
    <location>
        <begin position="82"/>
        <end position="109"/>
    </location>
</feature>
<evidence type="ECO:0000256" key="1">
    <source>
        <dbReference type="PROSITE-ProRule" id="PRU00042"/>
    </source>
</evidence>
<dbReference type="InterPro" id="IPR036249">
    <property type="entry name" value="Thioredoxin-like_sf"/>
</dbReference>
<dbReference type="EMBL" id="LVLJ01001998">
    <property type="protein sequence ID" value="OAE27079.1"/>
    <property type="molecule type" value="Genomic_DNA"/>
</dbReference>
<dbReference type="PANTHER" id="PTHR42943">
    <property type="entry name" value="GLUTATHIONE S-TRANSFERASE KAPPA"/>
    <property type="match status" value="1"/>
</dbReference>
<organism evidence="4 5">
    <name type="scientific">Marchantia polymorpha subsp. ruderalis</name>
    <dbReference type="NCBI Taxonomy" id="1480154"/>
    <lineage>
        <taxon>Eukaryota</taxon>
        <taxon>Viridiplantae</taxon>
        <taxon>Streptophyta</taxon>
        <taxon>Embryophyta</taxon>
        <taxon>Marchantiophyta</taxon>
        <taxon>Marchantiopsida</taxon>
        <taxon>Marchantiidae</taxon>
        <taxon>Marchantiales</taxon>
        <taxon>Marchantiaceae</taxon>
        <taxon>Marchantia</taxon>
    </lineage>
</organism>
<keyword evidence="1" id="KW-0862">Zinc</keyword>
<dbReference type="Gene3D" id="3.40.30.10">
    <property type="entry name" value="Glutaredoxin"/>
    <property type="match status" value="1"/>
</dbReference>
<feature type="region of interest" description="Disordered" evidence="2">
    <location>
        <begin position="1"/>
        <end position="54"/>
    </location>
</feature>
<evidence type="ECO:0000313" key="4">
    <source>
        <dbReference type="EMBL" id="OAE27079.1"/>
    </source>
</evidence>
<gene>
    <name evidence="4" type="ORF">AXG93_1440s1350</name>
</gene>
<comment type="caution">
    <text evidence="4">The sequence shown here is derived from an EMBL/GenBank/DDBJ whole genome shotgun (WGS) entry which is preliminary data.</text>
</comment>
<dbReference type="GO" id="GO:0005739">
    <property type="term" value="C:mitochondrion"/>
    <property type="evidence" value="ECO:0007669"/>
    <property type="project" value="TreeGrafter"/>
</dbReference>
<dbReference type="Gene3D" id="3.30.160.60">
    <property type="entry name" value="Classic Zinc Finger"/>
    <property type="match status" value="1"/>
</dbReference>
<dbReference type="SUPFAM" id="SSF52833">
    <property type="entry name" value="Thioredoxin-like"/>
    <property type="match status" value="1"/>
</dbReference>
<evidence type="ECO:0000259" key="3">
    <source>
        <dbReference type="PROSITE" id="PS50157"/>
    </source>
</evidence>
<evidence type="ECO:0000313" key="5">
    <source>
        <dbReference type="Proteomes" id="UP000077202"/>
    </source>
</evidence>
<name>A0A176W225_MARPO</name>
<dbReference type="GO" id="GO:0008270">
    <property type="term" value="F:zinc ion binding"/>
    <property type="evidence" value="ECO:0007669"/>
    <property type="project" value="UniProtKB-KW"/>
</dbReference>
<dbReference type="InterPro" id="IPR051924">
    <property type="entry name" value="GST_Kappa/NadH"/>
</dbReference>
<dbReference type="SUPFAM" id="SSF57667">
    <property type="entry name" value="beta-beta-alpha zinc fingers"/>
    <property type="match status" value="1"/>
</dbReference>
<keyword evidence="1" id="KW-0479">Metal-binding</keyword>
<dbReference type="PROSITE" id="PS00028">
    <property type="entry name" value="ZINC_FINGER_C2H2_1"/>
    <property type="match status" value="2"/>
</dbReference>
<accession>A0A176W225</accession>
<evidence type="ECO:0000256" key="2">
    <source>
        <dbReference type="SAM" id="MobiDB-lite"/>
    </source>
</evidence>
<dbReference type="AlphaFoldDB" id="A0A176W225"/>
<dbReference type="GO" id="GO:0005777">
    <property type="term" value="C:peroxisome"/>
    <property type="evidence" value="ECO:0007669"/>
    <property type="project" value="TreeGrafter"/>
</dbReference>
<dbReference type="InterPro" id="IPR036236">
    <property type="entry name" value="Znf_C2H2_sf"/>
</dbReference>
<keyword evidence="1" id="KW-0863">Zinc-finger</keyword>
<dbReference type="InterPro" id="IPR001853">
    <property type="entry name" value="DSBA-like_thioredoxin_dom"/>
</dbReference>
<feature type="compositionally biased region" description="Basic residues" evidence="2">
    <location>
        <begin position="35"/>
        <end position="50"/>
    </location>
</feature>
<dbReference type="Pfam" id="PF01323">
    <property type="entry name" value="DSBA"/>
    <property type="match status" value="1"/>
</dbReference>
<keyword evidence="5" id="KW-1185">Reference proteome</keyword>
<proteinExistence type="predicted"/>
<reference evidence="4" key="1">
    <citation type="submission" date="2016-03" db="EMBL/GenBank/DDBJ databases">
        <title>Mechanisms controlling the formation of the plant cell surface in tip-growing cells are functionally conserved among land plants.</title>
        <authorList>
            <person name="Honkanen S."/>
            <person name="Jones V.A."/>
            <person name="Morieri G."/>
            <person name="Champion C."/>
            <person name="Hetherington A.J."/>
            <person name="Kelly S."/>
            <person name="Saint-Marcoux D."/>
            <person name="Proust H."/>
            <person name="Prescott H."/>
            <person name="Dolan L."/>
        </authorList>
    </citation>
    <scope>NUCLEOTIDE SEQUENCE [LARGE SCALE GENOMIC DNA]</scope>
    <source>
        <tissue evidence="4">Whole gametophyte</tissue>
    </source>
</reference>
<dbReference type="SMART" id="SM00355">
    <property type="entry name" value="ZnF_C2H2"/>
    <property type="match status" value="3"/>
</dbReference>
<dbReference type="Proteomes" id="UP000077202">
    <property type="component" value="Unassembled WGS sequence"/>
</dbReference>
<dbReference type="PROSITE" id="PS50157">
    <property type="entry name" value="ZINC_FINGER_C2H2_2"/>
    <property type="match status" value="1"/>
</dbReference>
<dbReference type="InterPro" id="IPR013087">
    <property type="entry name" value="Znf_C2H2_type"/>
</dbReference>
<sequence length="430" mass="49173">MSAGQSTRLRARVLPVDELDSGDDGDEPKVTAEKGKKKGRPKKKKVVGRKPKGEEDKEFQCDLDGCRMSFATEAELGIHKKNRCTRCNKRFFMHKYLLQHRRVHQPDRPLKCPWPGCQNAFKWAWARTEHIRTVHRIRPEEKEEELPQVRLTRTRVVRLLKKRKGTLIEPSNYRSIPRACTMTTPVIIVCVDVASVYSWFCTQVLLRYKERWGVRLQFRPVLLGAIFKGSGNVMPTLLPARGAWIHKDLALNTRFMQIPLLEFPSTFGSPKFNSLLIQRALTAVAIEKGYESEEFANTLVATWKAIWGTRHVQELDMHDPDFVLRCLTSAGYSLQESQTFLQRASEGSVKECLKKNTELALKNGAFGAPSIFVYLNHDAHQKVEDLWQLQAPEHFIFGSDRLDQLAFAVSQKWEGPVPPSLDSNPPISKL</sequence>
<feature type="compositionally biased region" description="Acidic residues" evidence="2">
    <location>
        <begin position="17"/>
        <end position="26"/>
    </location>
</feature>
<dbReference type="GO" id="GO:0006749">
    <property type="term" value="P:glutathione metabolic process"/>
    <property type="evidence" value="ECO:0007669"/>
    <property type="project" value="TreeGrafter"/>
</dbReference>
<protein>
    <recommendedName>
        <fullName evidence="3">C2H2-type domain-containing protein</fullName>
    </recommendedName>
</protein>
<dbReference type="PANTHER" id="PTHR42943:SF2">
    <property type="entry name" value="GLUTATHIONE S-TRANSFERASE KAPPA 1"/>
    <property type="match status" value="1"/>
</dbReference>